<evidence type="ECO:0000256" key="1">
    <source>
        <dbReference type="SAM" id="MobiDB-lite"/>
    </source>
</evidence>
<name>A0A0W4ZT51_PNEC8</name>
<dbReference type="EMBL" id="LFVZ01000001">
    <property type="protein sequence ID" value="KTW31540.1"/>
    <property type="molecule type" value="Genomic_DNA"/>
</dbReference>
<dbReference type="RefSeq" id="XP_018227656.1">
    <property type="nucleotide sequence ID" value="XM_018368801.1"/>
</dbReference>
<gene>
    <name evidence="3" type="ORF">T552_00182</name>
</gene>
<dbReference type="PANTHER" id="PTHR36102">
    <property type="entry name" value="CHROMOSOME 10, WHOLE GENOME SHOTGUN SEQUENCE"/>
    <property type="match status" value="1"/>
</dbReference>
<evidence type="ECO:0000313" key="3">
    <source>
        <dbReference type="EMBL" id="KTW31540.1"/>
    </source>
</evidence>
<evidence type="ECO:0000259" key="2">
    <source>
        <dbReference type="Pfam" id="PF11001"/>
    </source>
</evidence>
<feature type="region of interest" description="Disordered" evidence="1">
    <location>
        <begin position="369"/>
        <end position="402"/>
    </location>
</feature>
<reference evidence="4" key="1">
    <citation type="journal article" date="2016" name="Nat. Commun.">
        <title>Genome analysis of three Pneumocystis species reveals adaptation mechanisms to life exclusively in mammalian hosts.</title>
        <authorList>
            <person name="Ma L."/>
            <person name="Chen Z."/>
            <person name="Huang D.W."/>
            <person name="Kutty G."/>
            <person name="Ishihara M."/>
            <person name="Wang H."/>
            <person name="Abouelleil A."/>
            <person name="Bishop L."/>
            <person name="Davey E."/>
            <person name="Deng R."/>
            <person name="Deng X."/>
            <person name="Fan L."/>
            <person name="Fantoni G."/>
            <person name="Fitzgerald M."/>
            <person name="Gogineni E."/>
            <person name="Goldberg J.M."/>
            <person name="Handley G."/>
            <person name="Hu X."/>
            <person name="Huber C."/>
            <person name="Jiao X."/>
            <person name="Jones K."/>
            <person name="Levin J.Z."/>
            <person name="Liu Y."/>
            <person name="Macdonald P."/>
            <person name="Melnikov A."/>
            <person name="Raley C."/>
            <person name="Sassi M."/>
            <person name="Sherman B.T."/>
            <person name="Song X."/>
            <person name="Sykes S."/>
            <person name="Tran B."/>
            <person name="Walsh L."/>
            <person name="Xia Y."/>
            <person name="Yang J."/>
            <person name="Young S."/>
            <person name="Zeng Q."/>
            <person name="Zheng X."/>
            <person name="Stephens R."/>
            <person name="Nusbaum C."/>
            <person name="Birren B.W."/>
            <person name="Azadi P."/>
            <person name="Lempicki R.A."/>
            <person name="Cuomo C.A."/>
            <person name="Kovacs J.A."/>
        </authorList>
    </citation>
    <scope>NUCLEOTIDE SEQUENCE [LARGE SCALE GENOMIC DNA]</scope>
    <source>
        <strain evidence="4">B80</strain>
    </source>
</reference>
<accession>A0A0W4ZT51</accession>
<proteinExistence type="predicted"/>
<feature type="domain" description="Subtelomeric hrmA-associated cluster protein AFUB-079030/YDR124W-like helical bundle" evidence="2">
    <location>
        <begin position="219"/>
        <end position="335"/>
    </location>
</feature>
<keyword evidence="4" id="KW-1185">Reference proteome</keyword>
<dbReference type="Pfam" id="PF11001">
    <property type="entry name" value="AFUB_07903_YDR124W_hel"/>
    <property type="match status" value="1"/>
</dbReference>
<dbReference type="GeneID" id="28935003"/>
<dbReference type="PANTHER" id="PTHR36102:SF1">
    <property type="entry name" value="YDR124W-LIKE HELICAL BUNDLE DOMAIN-CONTAINING PROTEIN"/>
    <property type="match status" value="1"/>
</dbReference>
<sequence length="666" mass="76644">MPRIPVRVEPYSSPSHQNRHFKYKRDRILRALCKSCYINKSNFAILLVNSKGDYETYASEAFQGQLKSWFNQKVLNDAQKLALAYQKSGDTFKDRNPKNNLKNKENIEFKENRISGISHGNVLSEDDVLGLKCSNSLENSFEGRICDKSLMSDIMKSVLGMNESLIPKEKSISLNSTWDPQNFQKKKNMNKDHLCIDVNTNDKSNEYDSWKTRYRSLVIGDTAEVIAFMESRFKQLQQSVCKIVAKAWIKVIEPKKQTRYPYNRGDRSKPSWWPENIRHKEPDHLMKSERISLLITMLRCSKIPINRLELATAEISTFIPPDKTSLLREIYHVAREEEKMRNGDIEKSTEIYITLTAYDLCSNNKPLSSEINHQSSQNVSSSSSFASESSIQSHQSHSDEVEPAHNLSVVQKHLCSNRVTNEQDTGLYKESFLPYTRDFIQVENQLYSEDQNRLSSEYLAYKKQKIKDTSNHTDAYNIEKDNNVNCQSLDNLSALKKNMNDSYHPMNFSDLKEDNQNCYTNTSMFPLSSDQFFDSPYNFSLLDKNLLMHPKHLLHNYSSSSGSTSNAAISTYLTTDLFSQKNHQQLSEMFSPNQFTSKYCQSYSNINHSCFPLHPDTFYNDGLPGTCFSMPIKTSNFPDSTGTLQIKYGQDNTSKKTDESFVEDTN</sequence>
<protein>
    <recommendedName>
        <fullName evidence="2">Subtelomeric hrmA-associated cluster protein AFUB-079030/YDR124W-like helical bundle domain-containing protein</fullName>
    </recommendedName>
</protein>
<dbReference type="Proteomes" id="UP000054454">
    <property type="component" value="Unassembled WGS sequence"/>
</dbReference>
<feature type="compositionally biased region" description="Low complexity" evidence="1">
    <location>
        <begin position="373"/>
        <end position="395"/>
    </location>
</feature>
<dbReference type="InterPro" id="IPR047092">
    <property type="entry name" value="AFUB_07903/YDR124W-like_hel"/>
</dbReference>
<dbReference type="OrthoDB" id="5338458at2759"/>
<comment type="caution">
    <text evidence="3">The sequence shown here is derived from an EMBL/GenBank/DDBJ whole genome shotgun (WGS) entry which is preliminary data.</text>
</comment>
<dbReference type="InterPro" id="IPR021264">
    <property type="entry name" value="AFUB_079030/YDR124W-like"/>
</dbReference>
<organism evidence="3 4">
    <name type="scientific">Pneumocystis carinii (strain B80)</name>
    <name type="common">Rat pneumocystis pneumonia agent</name>
    <name type="synonym">Pneumocystis carinii f. sp. carinii</name>
    <dbReference type="NCBI Taxonomy" id="1408658"/>
    <lineage>
        <taxon>Eukaryota</taxon>
        <taxon>Fungi</taxon>
        <taxon>Dikarya</taxon>
        <taxon>Ascomycota</taxon>
        <taxon>Taphrinomycotina</taxon>
        <taxon>Pneumocystomycetes</taxon>
        <taxon>Pneumocystaceae</taxon>
        <taxon>Pneumocystis</taxon>
    </lineage>
</organism>
<dbReference type="AlphaFoldDB" id="A0A0W4ZT51"/>
<evidence type="ECO:0000313" key="4">
    <source>
        <dbReference type="Proteomes" id="UP000054454"/>
    </source>
</evidence>
<dbReference type="VEuPathDB" id="FungiDB:T552_00182"/>